<dbReference type="Pfam" id="PF04616">
    <property type="entry name" value="Glyco_hydro_43"/>
    <property type="match status" value="1"/>
</dbReference>
<feature type="signal peptide" evidence="6">
    <location>
        <begin position="1"/>
        <end position="24"/>
    </location>
</feature>
<gene>
    <name evidence="7" type="ORF">SAMN05421770_11036</name>
</gene>
<dbReference type="SUPFAM" id="SSF75005">
    <property type="entry name" value="Arabinanase/levansucrase/invertase"/>
    <property type="match status" value="1"/>
</dbReference>
<dbReference type="GO" id="GO:0004553">
    <property type="term" value="F:hydrolase activity, hydrolyzing O-glycosyl compounds"/>
    <property type="evidence" value="ECO:0007669"/>
    <property type="project" value="InterPro"/>
</dbReference>
<reference evidence="7 8" key="1">
    <citation type="submission" date="2017-06" db="EMBL/GenBank/DDBJ databases">
        <authorList>
            <person name="Kim H.J."/>
            <person name="Triplett B.A."/>
        </authorList>
    </citation>
    <scope>NUCLEOTIDE SEQUENCE [LARGE SCALE GENOMIC DNA]</scope>
    <source>
        <strain evidence="7 8">DSM 18704</strain>
    </source>
</reference>
<dbReference type="PANTHER" id="PTHR43301:SF3">
    <property type="entry name" value="ARABINAN ENDO-1,5-ALPHA-L-ARABINOSIDASE A-RELATED"/>
    <property type="match status" value="1"/>
</dbReference>
<evidence type="ECO:0000256" key="6">
    <source>
        <dbReference type="SAM" id="SignalP"/>
    </source>
</evidence>
<feature type="chain" id="PRO_5012782983" evidence="6">
    <location>
        <begin position="25"/>
        <end position="335"/>
    </location>
</feature>
<evidence type="ECO:0000313" key="7">
    <source>
        <dbReference type="EMBL" id="SNT38187.1"/>
    </source>
</evidence>
<evidence type="ECO:0000256" key="3">
    <source>
        <dbReference type="ARBA" id="ARBA00022801"/>
    </source>
</evidence>
<name>A0A239M5L6_9BACT</name>
<accession>A0A239M5L6</accession>
<evidence type="ECO:0000313" key="8">
    <source>
        <dbReference type="Proteomes" id="UP000198356"/>
    </source>
</evidence>
<dbReference type="RefSeq" id="WP_089410173.1">
    <property type="nucleotide sequence ID" value="NZ_FZOU01000010.1"/>
</dbReference>
<comment type="similarity">
    <text evidence="2 5">Belongs to the glycosyl hydrolase 43 family.</text>
</comment>
<dbReference type="GO" id="GO:0005975">
    <property type="term" value="P:carbohydrate metabolic process"/>
    <property type="evidence" value="ECO:0007669"/>
    <property type="project" value="InterPro"/>
</dbReference>
<organism evidence="7 8">
    <name type="scientific">Granulicella rosea</name>
    <dbReference type="NCBI Taxonomy" id="474952"/>
    <lineage>
        <taxon>Bacteria</taxon>
        <taxon>Pseudomonadati</taxon>
        <taxon>Acidobacteriota</taxon>
        <taxon>Terriglobia</taxon>
        <taxon>Terriglobales</taxon>
        <taxon>Acidobacteriaceae</taxon>
        <taxon>Granulicella</taxon>
    </lineage>
</organism>
<keyword evidence="6" id="KW-0732">Signal</keyword>
<dbReference type="CDD" id="cd08984">
    <property type="entry name" value="GH43-like"/>
    <property type="match status" value="1"/>
</dbReference>
<dbReference type="InterPro" id="IPR050727">
    <property type="entry name" value="GH43_arabinanases"/>
</dbReference>
<dbReference type="EMBL" id="FZOU01000010">
    <property type="protein sequence ID" value="SNT38187.1"/>
    <property type="molecule type" value="Genomic_DNA"/>
</dbReference>
<evidence type="ECO:0000256" key="1">
    <source>
        <dbReference type="ARBA" id="ARBA00004834"/>
    </source>
</evidence>
<dbReference type="AlphaFoldDB" id="A0A239M5L6"/>
<dbReference type="PANTHER" id="PTHR43301">
    <property type="entry name" value="ARABINAN ENDO-1,5-ALPHA-L-ARABINOSIDASE"/>
    <property type="match status" value="1"/>
</dbReference>
<dbReference type="InterPro" id="IPR006710">
    <property type="entry name" value="Glyco_hydro_43"/>
</dbReference>
<evidence type="ECO:0000256" key="5">
    <source>
        <dbReference type="RuleBase" id="RU361187"/>
    </source>
</evidence>
<dbReference type="Proteomes" id="UP000198356">
    <property type="component" value="Unassembled WGS sequence"/>
</dbReference>
<keyword evidence="3 5" id="KW-0378">Hydrolase</keyword>
<sequence>MNRPPFLRALLLAMLLLSTGLMQAQQPAAKPLFRDPVHDGAADPTLIYNRAKHEWWMFYTNRRADLATGDPKDVAWVHGTRIGIAVSKDRGASWTYRGEAAIPYGTPDYTHWAPDIVFWQGKYHMFLVIVPGTFKDWNAPREIIHLTSPDLEHWSYLGKIDSGSDRIIDPSLFQLPGGPWRVWYKDERDHSHLYSSDSTDLVHWSKGVPVITDRSSEAPKVFRWKDQYWMITDPWRGLGVYSSKDLEHWTHQPENILQAPGTLPTDRTEGHHCDVVVHDGHAYIFYFTHQKGADLDPKLPHSEDRTVIQAGELELVDGKVVVDRDKPVHVDLGTQ</sequence>
<dbReference type="InterPro" id="IPR023296">
    <property type="entry name" value="Glyco_hydro_beta-prop_sf"/>
</dbReference>
<evidence type="ECO:0000256" key="4">
    <source>
        <dbReference type="ARBA" id="ARBA00023295"/>
    </source>
</evidence>
<proteinExistence type="inferred from homology"/>
<keyword evidence="4 5" id="KW-0326">Glycosidase</keyword>
<comment type="pathway">
    <text evidence="1">Glycan metabolism; L-arabinan degradation.</text>
</comment>
<evidence type="ECO:0000256" key="2">
    <source>
        <dbReference type="ARBA" id="ARBA00009865"/>
    </source>
</evidence>
<dbReference type="Gene3D" id="2.115.10.20">
    <property type="entry name" value="Glycosyl hydrolase domain, family 43"/>
    <property type="match status" value="2"/>
</dbReference>
<dbReference type="OrthoDB" id="9759709at2"/>
<protein>
    <submittedName>
        <fullName evidence="7">Glycosyl hydrolases family 43</fullName>
    </submittedName>
</protein>
<keyword evidence="8" id="KW-1185">Reference proteome</keyword>